<dbReference type="Proteomes" id="UP001597139">
    <property type="component" value="Unassembled WGS sequence"/>
</dbReference>
<dbReference type="InterPro" id="IPR043952">
    <property type="entry name" value="DUF5783"/>
</dbReference>
<dbReference type="AlphaFoldDB" id="A0ABD6BMC2"/>
<dbReference type="EMBL" id="JBHUCZ010000001">
    <property type="protein sequence ID" value="MFD1566136.1"/>
    <property type="molecule type" value="Genomic_DNA"/>
</dbReference>
<evidence type="ECO:0000313" key="1">
    <source>
        <dbReference type="EMBL" id="MFD1566136.1"/>
    </source>
</evidence>
<reference evidence="1 2" key="1">
    <citation type="journal article" date="2019" name="Int. J. Syst. Evol. Microbiol.">
        <title>The Global Catalogue of Microorganisms (GCM) 10K type strain sequencing project: providing services to taxonomists for standard genome sequencing and annotation.</title>
        <authorList>
            <consortium name="The Broad Institute Genomics Platform"/>
            <consortium name="The Broad Institute Genome Sequencing Center for Infectious Disease"/>
            <person name="Wu L."/>
            <person name="Ma J."/>
        </authorList>
    </citation>
    <scope>NUCLEOTIDE SEQUENCE [LARGE SCALE GENOMIC DNA]</scope>
    <source>
        <strain evidence="1 2">CGMCC 1.12859</strain>
    </source>
</reference>
<keyword evidence="2" id="KW-1185">Reference proteome</keyword>
<proteinExistence type="predicted"/>
<sequence>MADFDPETFEEEKYTDHFAELQRAYKDAFEAMREDHGSDLIHALDQQVLNESEPHFVDGRFEIELPENPTDRVTAVDADDATLTAALDRYTDEIAARLHSLFGVERPENEA</sequence>
<dbReference type="RefSeq" id="WP_267645407.1">
    <property type="nucleotide sequence ID" value="NZ_JANHGR010000001.1"/>
</dbReference>
<accession>A0ABD6BMC2</accession>
<protein>
    <submittedName>
        <fullName evidence="1">DUF5783 family protein</fullName>
    </submittedName>
</protein>
<name>A0ABD6BMC2_9EURY</name>
<organism evidence="1 2">
    <name type="scientific">Halolamina litorea</name>
    <dbReference type="NCBI Taxonomy" id="1515593"/>
    <lineage>
        <taxon>Archaea</taxon>
        <taxon>Methanobacteriati</taxon>
        <taxon>Methanobacteriota</taxon>
        <taxon>Stenosarchaea group</taxon>
        <taxon>Halobacteria</taxon>
        <taxon>Halobacteriales</taxon>
        <taxon>Haloferacaceae</taxon>
    </lineage>
</organism>
<evidence type="ECO:0000313" key="2">
    <source>
        <dbReference type="Proteomes" id="UP001597139"/>
    </source>
</evidence>
<gene>
    <name evidence="1" type="ORF">ACFSAU_01390</name>
</gene>
<dbReference type="Pfam" id="PF19095">
    <property type="entry name" value="DUF5783"/>
    <property type="match status" value="1"/>
</dbReference>
<comment type="caution">
    <text evidence="1">The sequence shown here is derived from an EMBL/GenBank/DDBJ whole genome shotgun (WGS) entry which is preliminary data.</text>
</comment>